<accession>A0A4D7BEF0</accession>
<dbReference type="Proteomes" id="UP000298781">
    <property type="component" value="Chromosome"/>
</dbReference>
<evidence type="ECO:0000259" key="1">
    <source>
        <dbReference type="Pfam" id="PF01965"/>
    </source>
</evidence>
<dbReference type="InterPro" id="IPR002818">
    <property type="entry name" value="DJ-1/PfpI"/>
</dbReference>
<keyword evidence="3" id="KW-1185">Reference proteome</keyword>
<dbReference type="CDD" id="cd03139">
    <property type="entry name" value="GATase1_PfpI_2"/>
    <property type="match status" value="1"/>
</dbReference>
<dbReference type="OrthoDB" id="186587at2"/>
<dbReference type="AlphaFoldDB" id="A0A4D7BEF0"/>
<protein>
    <submittedName>
        <fullName evidence="2">DJ-1/PfpI family protein</fullName>
    </submittedName>
</protein>
<dbReference type="InterPro" id="IPR052158">
    <property type="entry name" value="INH-QAR"/>
</dbReference>
<organism evidence="2 3">
    <name type="scientific">Phreatobacter stygius</name>
    <dbReference type="NCBI Taxonomy" id="1940610"/>
    <lineage>
        <taxon>Bacteria</taxon>
        <taxon>Pseudomonadati</taxon>
        <taxon>Pseudomonadota</taxon>
        <taxon>Alphaproteobacteria</taxon>
        <taxon>Hyphomicrobiales</taxon>
        <taxon>Phreatobacteraceae</taxon>
        <taxon>Phreatobacter</taxon>
    </lineage>
</organism>
<sequence>MTTRQTMTWQKMAERNDQVLMLVYPEMTALDLVGPQYAFACTLGAKVHLVGQTREPVMTDTKFAIVPTMTFDEAPADPTVIFVPGGTTGTLAAIRDETTLSFVADRGARATYVTSVCTGSLVLAAAGLLSGYRATSHWAARDLLAAGGAEPVDARVVIDRNRITGAGVSAGLDFGLKLVAMMRDEAYARSVQLLAEYAPEPPFKAGTPAEAGPEITAPLLAMFEGFRRDAVLAVGAAAGRSR</sequence>
<reference evidence="2 3" key="1">
    <citation type="submission" date="2019-04" db="EMBL/GenBank/DDBJ databases">
        <title>Phreatobacter aquaticus sp. nov.</title>
        <authorList>
            <person name="Choi A."/>
        </authorList>
    </citation>
    <scope>NUCLEOTIDE SEQUENCE [LARGE SCALE GENOMIC DNA]</scope>
    <source>
        <strain evidence="2 3">KCTC 52518</strain>
    </source>
</reference>
<name>A0A4D7BEF0_9HYPH</name>
<dbReference type="Gene3D" id="3.40.50.880">
    <property type="match status" value="1"/>
</dbReference>
<dbReference type="SUPFAM" id="SSF52317">
    <property type="entry name" value="Class I glutamine amidotransferase-like"/>
    <property type="match status" value="1"/>
</dbReference>
<dbReference type="PANTHER" id="PTHR43130:SF2">
    <property type="entry name" value="DJ-1_PFPI DOMAIN-CONTAINING PROTEIN"/>
    <property type="match status" value="1"/>
</dbReference>
<evidence type="ECO:0000313" key="3">
    <source>
        <dbReference type="Proteomes" id="UP000298781"/>
    </source>
</evidence>
<dbReference type="PANTHER" id="PTHR43130">
    <property type="entry name" value="ARAC-FAMILY TRANSCRIPTIONAL REGULATOR"/>
    <property type="match status" value="1"/>
</dbReference>
<feature type="domain" description="DJ-1/PfpI" evidence="1">
    <location>
        <begin position="18"/>
        <end position="180"/>
    </location>
</feature>
<dbReference type="KEGG" id="pstg:E8M01_24970"/>
<dbReference type="Pfam" id="PF01965">
    <property type="entry name" value="DJ-1_PfpI"/>
    <property type="match status" value="1"/>
</dbReference>
<proteinExistence type="predicted"/>
<dbReference type="GO" id="GO:0006355">
    <property type="term" value="P:regulation of DNA-templated transcription"/>
    <property type="evidence" value="ECO:0007669"/>
    <property type="project" value="TreeGrafter"/>
</dbReference>
<dbReference type="EMBL" id="CP039690">
    <property type="protein sequence ID" value="QCI69410.1"/>
    <property type="molecule type" value="Genomic_DNA"/>
</dbReference>
<dbReference type="InterPro" id="IPR029062">
    <property type="entry name" value="Class_I_gatase-like"/>
</dbReference>
<evidence type="ECO:0000313" key="2">
    <source>
        <dbReference type="EMBL" id="QCI69410.1"/>
    </source>
</evidence>
<gene>
    <name evidence="2" type="ORF">E8M01_24970</name>
</gene>